<dbReference type="AlphaFoldDB" id="A0A9P5YH42"/>
<comment type="caution">
    <text evidence="1">The sequence shown here is derived from an EMBL/GenBank/DDBJ whole genome shotgun (WGS) entry which is preliminary data.</text>
</comment>
<sequence length="75" mass="8870">MKITRNVIPLLGVQKSVMKMPMNARVQMRTRYEWLHMKRVSGGYCKYKQTLNDCGEMRLKKKGEVLRRNQKGRAV</sequence>
<dbReference type="Proteomes" id="UP000807353">
    <property type="component" value="Unassembled WGS sequence"/>
</dbReference>
<proteinExistence type="predicted"/>
<reference evidence="1" key="1">
    <citation type="submission" date="2020-11" db="EMBL/GenBank/DDBJ databases">
        <authorList>
            <consortium name="DOE Joint Genome Institute"/>
            <person name="Ahrendt S."/>
            <person name="Riley R."/>
            <person name="Andreopoulos W."/>
            <person name="Labutti K."/>
            <person name="Pangilinan J."/>
            <person name="Ruiz-Duenas F.J."/>
            <person name="Barrasa J.M."/>
            <person name="Sanchez-Garcia M."/>
            <person name="Camarero S."/>
            <person name="Miyauchi S."/>
            <person name="Serrano A."/>
            <person name="Linde D."/>
            <person name="Babiker R."/>
            <person name="Drula E."/>
            <person name="Ayuso-Fernandez I."/>
            <person name="Pacheco R."/>
            <person name="Padilla G."/>
            <person name="Ferreira P."/>
            <person name="Barriuso J."/>
            <person name="Kellner H."/>
            <person name="Castanera R."/>
            <person name="Alfaro M."/>
            <person name="Ramirez L."/>
            <person name="Pisabarro A.G."/>
            <person name="Kuo A."/>
            <person name="Tritt A."/>
            <person name="Lipzen A."/>
            <person name="He G."/>
            <person name="Yan M."/>
            <person name="Ng V."/>
            <person name="Cullen D."/>
            <person name="Martin F."/>
            <person name="Rosso M.-N."/>
            <person name="Henrissat B."/>
            <person name="Hibbett D."/>
            <person name="Martinez A.T."/>
            <person name="Grigoriev I.V."/>
        </authorList>
    </citation>
    <scope>NUCLEOTIDE SEQUENCE</scope>
    <source>
        <strain evidence="1">CBS 247.69</strain>
    </source>
</reference>
<evidence type="ECO:0000313" key="2">
    <source>
        <dbReference type="Proteomes" id="UP000807353"/>
    </source>
</evidence>
<protein>
    <submittedName>
        <fullName evidence="1">Uncharacterized protein</fullName>
    </submittedName>
</protein>
<organism evidence="1 2">
    <name type="scientific">Collybia nuda</name>
    <dbReference type="NCBI Taxonomy" id="64659"/>
    <lineage>
        <taxon>Eukaryota</taxon>
        <taxon>Fungi</taxon>
        <taxon>Dikarya</taxon>
        <taxon>Basidiomycota</taxon>
        <taxon>Agaricomycotina</taxon>
        <taxon>Agaricomycetes</taxon>
        <taxon>Agaricomycetidae</taxon>
        <taxon>Agaricales</taxon>
        <taxon>Tricholomatineae</taxon>
        <taxon>Clitocybaceae</taxon>
        <taxon>Collybia</taxon>
    </lineage>
</organism>
<accession>A0A9P5YH42</accession>
<gene>
    <name evidence="1" type="ORF">BDZ94DRAFT_671766</name>
</gene>
<evidence type="ECO:0000313" key="1">
    <source>
        <dbReference type="EMBL" id="KAF9468540.1"/>
    </source>
</evidence>
<keyword evidence="2" id="KW-1185">Reference proteome</keyword>
<dbReference type="EMBL" id="MU150232">
    <property type="protein sequence ID" value="KAF9468540.1"/>
    <property type="molecule type" value="Genomic_DNA"/>
</dbReference>
<name>A0A9P5YH42_9AGAR</name>